<name>B9TGX2_RICCO</name>
<gene>
    <name evidence="1" type="ORF">RCOM_1783640</name>
</gene>
<organism evidence="1 2">
    <name type="scientific">Ricinus communis</name>
    <name type="common">Castor bean</name>
    <dbReference type="NCBI Taxonomy" id="3988"/>
    <lineage>
        <taxon>Eukaryota</taxon>
        <taxon>Viridiplantae</taxon>
        <taxon>Streptophyta</taxon>
        <taxon>Embryophyta</taxon>
        <taxon>Tracheophyta</taxon>
        <taxon>Spermatophyta</taxon>
        <taxon>Magnoliopsida</taxon>
        <taxon>eudicotyledons</taxon>
        <taxon>Gunneridae</taxon>
        <taxon>Pentapetalae</taxon>
        <taxon>rosids</taxon>
        <taxon>fabids</taxon>
        <taxon>Malpighiales</taxon>
        <taxon>Euphorbiaceae</taxon>
        <taxon>Acalyphoideae</taxon>
        <taxon>Acalypheae</taxon>
        <taxon>Ricinus</taxon>
    </lineage>
</organism>
<dbReference type="InParanoid" id="B9TGX2"/>
<dbReference type="Proteomes" id="UP000008311">
    <property type="component" value="Unassembled WGS sequence"/>
</dbReference>
<keyword evidence="2" id="KW-1185">Reference proteome</keyword>
<proteinExistence type="predicted"/>
<accession>B9TGX2</accession>
<dbReference type="EMBL" id="EQ981036">
    <property type="protein sequence ID" value="EEF24894.1"/>
    <property type="molecule type" value="Genomic_DNA"/>
</dbReference>
<feature type="non-terminal residue" evidence="1">
    <location>
        <position position="81"/>
    </location>
</feature>
<reference evidence="2" key="1">
    <citation type="journal article" date="2010" name="Nat. Biotechnol.">
        <title>Draft genome sequence of the oilseed species Ricinus communis.</title>
        <authorList>
            <person name="Chan A.P."/>
            <person name="Crabtree J."/>
            <person name="Zhao Q."/>
            <person name="Lorenzi H."/>
            <person name="Orvis J."/>
            <person name="Puiu D."/>
            <person name="Melake-Berhan A."/>
            <person name="Jones K.M."/>
            <person name="Redman J."/>
            <person name="Chen G."/>
            <person name="Cahoon E.B."/>
            <person name="Gedil M."/>
            <person name="Stanke M."/>
            <person name="Haas B.J."/>
            <person name="Wortman J.R."/>
            <person name="Fraser-Liggett C.M."/>
            <person name="Ravel J."/>
            <person name="Rabinowicz P.D."/>
        </authorList>
    </citation>
    <scope>NUCLEOTIDE SEQUENCE [LARGE SCALE GENOMIC DNA]</scope>
    <source>
        <strain evidence="2">cv. Hale</strain>
    </source>
</reference>
<evidence type="ECO:0000313" key="1">
    <source>
        <dbReference type="EMBL" id="EEF24894.1"/>
    </source>
</evidence>
<evidence type="ECO:0000313" key="2">
    <source>
        <dbReference type="Proteomes" id="UP000008311"/>
    </source>
</evidence>
<dbReference type="AlphaFoldDB" id="B9TGX2"/>
<protein>
    <submittedName>
        <fullName evidence="1">Uncharacterized protein</fullName>
    </submittedName>
</protein>
<sequence length="81" mass="9199">MNNVTGRGERRQRARTHKCEVFARMRKQRPKQQGGARPPCCYFRSPRTATAKLVLLGSAFSRSGRSGFCRCSRSGFCRSSR</sequence>